<keyword evidence="1" id="KW-0812">Transmembrane</keyword>
<keyword evidence="1" id="KW-0472">Membrane</keyword>
<proteinExistence type="predicted"/>
<dbReference type="Proteomes" id="UP000278475">
    <property type="component" value="Unassembled WGS sequence"/>
</dbReference>
<feature type="transmembrane region" description="Helical" evidence="1">
    <location>
        <begin position="309"/>
        <end position="333"/>
    </location>
</feature>
<keyword evidence="1" id="KW-1133">Transmembrane helix</keyword>
<accession>A0A497EMG6</accession>
<evidence type="ECO:0000313" key="2">
    <source>
        <dbReference type="EMBL" id="RLE48417.1"/>
    </source>
</evidence>
<protein>
    <recommendedName>
        <fullName evidence="4">DUF11 domain-containing protein</fullName>
    </recommendedName>
</protein>
<gene>
    <name evidence="2" type="ORF">DRJ31_07320</name>
</gene>
<sequence>MKRILLLCCTFLLMPALTSALSLEITPKIAKVKAGQTLMYNLTLTTEVDDWIVMHLTGIKPWMTVDSFGFVKANTSVTKHVYVSPTYSTPVGVYKVVVTVESPRLNKTASDEFLITVVKEAYAAIEDFKIAGDYVPLGYVSLRASVVNPGIAPIENVTANIYLSNTTATLNKASYKLELAQGEKKEIVHNFTLKAGLASGRYCASMVLLYRNEPMDSATRCFSVKPAAIIKKTYERNPVFIGERVKIKVYNLGNIVAENVEVSENLGASSGFYSHIQGPKPSREGGVTTWNIRRIYPMDYAVIEYEINYAPLLVLLILIGGALWFMLYAVRVVSIEKRIIHKKKVKTGESFTVVIEIKNRVGKEIEGLVIRDLVPMIFKVNGYTGPKPRRRAVTKGTELVWRVRKLKPYEERIFSYKITSMVEVKGGFKLPRAKVFYRFMNRMRSRLSNAPDLGE</sequence>
<comment type="caution">
    <text evidence="2">The sequence shown here is derived from an EMBL/GenBank/DDBJ whole genome shotgun (WGS) entry which is preliminary data.</text>
</comment>
<organism evidence="2 3">
    <name type="scientific">Thermoproteota archaeon</name>
    <dbReference type="NCBI Taxonomy" id="2056631"/>
    <lineage>
        <taxon>Archaea</taxon>
        <taxon>Thermoproteota</taxon>
    </lineage>
</organism>
<reference evidence="2 3" key="1">
    <citation type="submission" date="2018-06" db="EMBL/GenBank/DDBJ databases">
        <title>Extensive metabolic versatility and redundancy in microbially diverse, dynamic hydrothermal sediments.</title>
        <authorList>
            <person name="Dombrowski N."/>
            <person name="Teske A."/>
            <person name="Baker B.J."/>
        </authorList>
    </citation>
    <scope>NUCLEOTIDE SEQUENCE [LARGE SCALE GENOMIC DNA]</scope>
    <source>
        <strain evidence="2">B66_G16</strain>
    </source>
</reference>
<evidence type="ECO:0000256" key="1">
    <source>
        <dbReference type="SAM" id="Phobius"/>
    </source>
</evidence>
<evidence type="ECO:0000313" key="3">
    <source>
        <dbReference type="Proteomes" id="UP000278475"/>
    </source>
</evidence>
<name>A0A497EMG6_9CREN</name>
<dbReference type="AlphaFoldDB" id="A0A497EMG6"/>
<dbReference type="EMBL" id="QMQV01000077">
    <property type="protein sequence ID" value="RLE48417.1"/>
    <property type="molecule type" value="Genomic_DNA"/>
</dbReference>
<evidence type="ECO:0008006" key="4">
    <source>
        <dbReference type="Google" id="ProtNLM"/>
    </source>
</evidence>